<proteinExistence type="predicted"/>
<evidence type="ECO:0000313" key="2">
    <source>
        <dbReference type="Proteomes" id="UP000203229"/>
    </source>
</evidence>
<gene>
    <name evidence="1" type="ORF">SCORR_v1c05330</name>
</gene>
<evidence type="ECO:0000313" key="1">
    <source>
        <dbReference type="EMBL" id="ASP28305.1"/>
    </source>
</evidence>
<name>A0A222EP63_9MOLU</name>
<keyword evidence="2" id="KW-1185">Reference proteome</keyword>
<dbReference type="KEGG" id="scou:SCORR_v1c05330"/>
<reference evidence="1 2" key="1">
    <citation type="submission" date="2017-07" db="EMBL/GenBank/DDBJ databases">
        <title>Complete genome sequence of Spiroplasma corruscae EC-1 (DSM 19793).</title>
        <authorList>
            <person name="Tsai Y.-M."/>
            <person name="Lo W.-S."/>
            <person name="Kuo C.-H."/>
        </authorList>
    </citation>
    <scope>NUCLEOTIDE SEQUENCE [LARGE SCALE GENOMIC DNA]</scope>
    <source>
        <strain evidence="1 2">EC-1</strain>
    </source>
</reference>
<dbReference type="EMBL" id="CP022535">
    <property type="protein sequence ID" value="ASP28305.1"/>
    <property type="molecule type" value="Genomic_DNA"/>
</dbReference>
<protein>
    <submittedName>
        <fullName evidence="1">Uncharacterized protein</fullName>
    </submittedName>
</protein>
<organism evidence="1 2">
    <name type="scientific">Spiroplasma corruscae</name>
    <dbReference type="NCBI Taxonomy" id="216934"/>
    <lineage>
        <taxon>Bacteria</taxon>
        <taxon>Bacillati</taxon>
        <taxon>Mycoplasmatota</taxon>
        <taxon>Mollicutes</taxon>
        <taxon>Entomoplasmatales</taxon>
        <taxon>Spiroplasmataceae</taxon>
        <taxon>Spiroplasma</taxon>
    </lineage>
</organism>
<dbReference type="AlphaFoldDB" id="A0A222EP63"/>
<sequence>MSKNNIKIIFELINDEKGGKQYFQISEKSSSVEEVHIALNVKNMTIEDKIFYNNIINVRKKNRFILNVRSIY</sequence>
<dbReference type="Proteomes" id="UP000203229">
    <property type="component" value="Chromosome"/>
</dbReference>
<dbReference type="RefSeq" id="WP_094048911.1">
    <property type="nucleotide sequence ID" value="NZ_CP022535.1"/>
</dbReference>
<accession>A0A222EP63</accession>